<dbReference type="Pfam" id="PF09720">
    <property type="entry name" value="Unstab_antitox"/>
    <property type="match status" value="1"/>
</dbReference>
<dbReference type="RefSeq" id="WP_079558670.1">
    <property type="nucleotide sequence ID" value="NZ_CP021904.1"/>
</dbReference>
<reference evidence="1 2" key="1">
    <citation type="submission" date="2017-02" db="EMBL/GenBank/DDBJ databases">
        <authorList>
            <person name="Peterson S.W."/>
        </authorList>
    </citation>
    <scope>NUCLEOTIDE SEQUENCE [LARGE SCALE GENOMIC DNA]</scope>
    <source>
        <strain evidence="1 2">DSM 24412</strain>
    </source>
</reference>
<name>A0A1T5HSP0_9BACT</name>
<dbReference type="AlphaFoldDB" id="A0A1T5HSP0"/>
<evidence type="ECO:0000313" key="2">
    <source>
        <dbReference type="Proteomes" id="UP000191055"/>
    </source>
</evidence>
<dbReference type="InterPro" id="IPR013406">
    <property type="entry name" value="CHP02574_addiction_mod"/>
</dbReference>
<sequence>MELTVNIKEQRKIAAFLNLIKDIDYIEIVSVKEGLQELPSEHKDLLDKRLHRIENGETTFKNWDLIKKKYEDKDV</sequence>
<dbReference type="Proteomes" id="UP000191055">
    <property type="component" value="Unassembled WGS sequence"/>
</dbReference>
<protein>
    <submittedName>
        <fullName evidence="1">Putative addiction module component</fullName>
    </submittedName>
</protein>
<gene>
    <name evidence="1" type="ORF">SAMN03080601_02994</name>
</gene>
<dbReference type="KEGG" id="asx:CDL62_08780"/>
<dbReference type="EMBL" id="FUYV01000020">
    <property type="protein sequence ID" value="SKC23709.1"/>
    <property type="molecule type" value="Genomic_DNA"/>
</dbReference>
<evidence type="ECO:0000313" key="1">
    <source>
        <dbReference type="EMBL" id="SKC23709.1"/>
    </source>
</evidence>
<organism evidence="1 2">
    <name type="scientific">Alkalitalea saponilacus</name>
    <dbReference type="NCBI Taxonomy" id="889453"/>
    <lineage>
        <taxon>Bacteria</taxon>
        <taxon>Pseudomonadati</taxon>
        <taxon>Bacteroidota</taxon>
        <taxon>Bacteroidia</taxon>
        <taxon>Marinilabiliales</taxon>
        <taxon>Marinilabiliaceae</taxon>
        <taxon>Alkalitalea</taxon>
    </lineage>
</organism>
<dbReference type="OrthoDB" id="1122396at2"/>
<accession>A0A1T5HSP0</accession>
<keyword evidence="2" id="KW-1185">Reference proteome</keyword>
<proteinExistence type="predicted"/>